<dbReference type="STRING" id="743722.Sph21_4188"/>
<dbReference type="Pfam" id="PF12833">
    <property type="entry name" value="HTH_18"/>
    <property type="match status" value="1"/>
</dbReference>
<keyword evidence="1" id="KW-0805">Transcription regulation</keyword>
<sequence length="298" mass="35026">MKNVETLESFYQKIYKTAPDRKTMQFNIMDYRHCSDNITLAYRRCDFFKVTYLTGHYILHYGDKSLEIEGTFLAFFSPDIPYTVEVLGPENNGAFFIFRESYFNDFFKGQIRKVPIFSDGKTPIYLLESSNMTFVDNIFYKITAEMASDYEFKHDLICGYILELMHYALKMQPSERLYDQIDAKTRITHVFNELLERQFPIESLEQKVEIRSPGEYADKLGVHVNYLNKALRDTTGKTTSQHIADRLISEAIALLKHSDWNIAEISYTLGFEDPSHFNHFFKKQTSQSPKNYRMPVVR</sequence>
<dbReference type="eggNOG" id="COG2207">
    <property type="taxonomic scope" value="Bacteria"/>
</dbReference>
<organism evidence="5">
    <name type="scientific">Sphingobacterium sp. (strain 21)</name>
    <dbReference type="NCBI Taxonomy" id="743722"/>
    <lineage>
        <taxon>Bacteria</taxon>
        <taxon>Pseudomonadati</taxon>
        <taxon>Bacteroidota</taxon>
        <taxon>Sphingobacteriia</taxon>
        <taxon>Sphingobacteriales</taxon>
        <taxon>Sphingobacteriaceae</taxon>
        <taxon>Sphingobacterium</taxon>
    </lineage>
</organism>
<accession>F4C2N8</accession>
<dbReference type="InterPro" id="IPR009057">
    <property type="entry name" value="Homeodomain-like_sf"/>
</dbReference>
<dbReference type="KEGG" id="shg:Sph21_4188"/>
<dbReference type="PANTHER" id="PTHR43280:SF32">
    <property type="entry name" value="TRANSCRIPTIONAL REGULATORY PROTEIN"/>
    <property type="match status" value="1"/>
</dbReference>
<dbReference type="Gene3D" id="1.10.10.60">
    <property type="entry name" value="Homeodomain-like"/>
    <property type="match status" value="1"/>
</dbReference>
<reference evidence="5" key="1">
    <citation type="submission" date="2011-03" db="EMBL/GenBank/DDBJ databases">
        <title>Complete sequence of Sphingobacterium sp. 21.</title>
        <authorList>
            <consortium name="US DOE Joint Genome Institute"/>
            <person name="Lucas S."/>
            <person name="Copeland A."/>
            <person name="Lapidus A."/>
            <person name="Cheng J.-F."/>
            <person name="Goodwin L."/>
            <person name="Pitluck S."/>
            <person name="Davenport K."/>
            <person name="Detter J.C."/>
            <person name="Han C."/>
            <person name="Tapia R."/>
            <person name="Land M."/>
            <person name="Hauser L."/>
            <person name="Kyrpides N."/>
            <person name="Ivanova N."/>
            <person name="Ovchinnikova G."/>
            <person name="Pagani I."/>
            <person name="Siebers A.K."/>
            <person name="Allgaier M."/>
            <person name="Thelen M.P."/>
            <person name="Hugenholtz P."/>
            <person name="Woyke T."/>
        </authorList>
    </citation>
    <scope>NUCLEOTIDE SEQUENCE</scope>
    <source>
        <strain evidence="5">21</strain>
    </source>
</reference>
<evidence type="ECO:0000256" key="1">
    <source>
        <dbReference type="ARBA" id="ARBA00023015"/>
    </source>
</evidence>
<dbReference type="GO" id="GO:0043565">
    <property type="term" value="F:sequence-specific DNA binding"/>
    <property type="evidence" value="ECO:0007669"/>
    <property type="project" value="InterPro"/>
</dbReference>
<keyword evidence="2" id="KW-0238">DNA-binding</keyword>
<dbReference type="PATRIC" id="fig|743722.3.peg.4456"/>
<dbReference type="SMART" id="SM00342">
    <property type="entry name" value="HTH_ARAC"/>
    <property type="match status" value="1"/>
</dbReference>
<dbReference type="AlphaFoldDB" id="F4C2N8"/>
<proteinExistence type="predicted"/>
<dbReference type="EMBL" id="CP002584">
    <property type="protein sequence ID" value="ADZ80717.1"/>
    <property type="molecule type" value="Genomic_DNA"/>
</dbReference>
<feature type="domain" description="HTH araC/xylS-type" evidence="4">
    <location>
        <begin position="185"/>
        <end position="295"/>
    </location>
</feature>
<dbReference type="OrthoDB" id="2666928at2"/>
<dbReference type="PROSITE" id="PS01124">
    <property type="entry name" value="HTH_ARAC_FAMILY_2"/>
    <property type="match status" value="1"/>
</dbReference>
<protein>
    <submittedName>
        <fullName evidence="5">Transcriptional regulator, AraC family</fullName>
    </submittedName>
</protein>
<dbReference type="PANTHER" id="PTHR43280">
    <property type="entry name" value="ARAC-FAMILY TRANSCRIPTIONAL REGULATOR"/>
    <property type="match status" value="1"/>
</dbReference>
<name>F4C2N8_SPHS2</name>
<dbReference type="InterPro" id="IPR018060">
    <property type="entry name" value="HTH_AraC"/>
</dbReference>
<evidence type="ECO:0000256" key="2">
    <source>
        <dbReference type="ARBA" id="ARBA00023125"/>
    </source>
</evidence>
<dbReference type="PRINTS" id="PR00032">
    <property type="entry name" value="HTHARAC"/>
</dbReference>
<keyword evidence="3" id="KW-0804">Transcription</keyword>
<evidence type="ECO:0000256" key="3">
    <source>
        <dbReference type="ARBA" id="ARBA00023163"/>
    </source>
</evidence>
<dbReference type="HOGENOM" id="CLU_000445_88_2_10"/>
<evidence type="ECO:0000259" key="4">
    <source>
        <dbReference type="PROSITE" id="PS01124"/>
    </source>
</evidence>
<dbReference type="GO" id="GO:0003700">
    <property type="term" value="F:DNA-binding transcription factor activity"/>
    <property type="evidence" value="ECO:0007669"/>
    <property type="project" value="InterPro"/>
</dbReference>
<gene>
    <name evidence="5" type="ordered locus">Sph21_4188</name>
</gene>
<dbReference type="InterPro" id="IPR020449">
    <property type="entry name" value="Tscrpt_reg_AraC-type_HTH"/>
</dbReference>
<evidence type="ECO:0000313" key="5">
    <source>
        <dbReference type="EMBL" id="ADZ80717.1"/>
    </source>
</evidence>
<dbReference type="SUPFAM" id="SSF46689">
    <property type="entry name" value="Homeodomain-like"/>
    <property type="match status" value="1"/>
</dbReference>